<dbReference type="Gramene" id="Pp3c7_24160V3.2">
    <property type="protein sequence ID" value="PAC:32925033.CDS.1"/>
    <property type="gene ID" value="Pp3c7_24160"/>
</dbReference>
<feature type="region of interest" description="Disordered" evidence="1">
    <location>
        <begin position="40"/>
        <end position="142"/>
    </location>
</feature>
<feature type="transmembrane region" description="Helical" evidence="2">
    <location>
        <begin position="12"/>
        <end position="31"/>
    </location>
</feature>
<reference evidence="3 5" key="1">
    <citation type="journal article" date="2008" name="Science">
        <title>The Physcomitrella genome reveals evolutionary insights into the conquest of land by plants.</title>
        <authorList>
            <person name="Rensing S."/>
            <person name="Lang D."/>
            <person name="Zimmer A."/>
            <person name="Terry A."/>
            <person name="Salamov A."/>
            <person name="Shapiro H."/>
            <person name="Nishiyama T."/>
            <person name="Perroud P.-F."/>
            <person name="Lindquist E."/>
            <person name="Kamisugi Y."/>
            <person name="Tanahashi T."/>
            <person name="Sakakibara K."/>
            <person name="Fujita T."/>
            <person name="Oishi K."/>
            <person name="Shin-I T."/>
            <person name="Kuroki Y."/>
            <person name="Toyoda A."/>
            <person name="Suzuki Y."/>
            <person name="Hashimoto A."/>
            <person name="Yamaguchi K."/>
            <person name="Sugano A."/>
            <person name="Kohara Y."/>
            <person name="Fujiyama A."/>
            <person name="Anterola A."/>
            <person name="Aoki S."/>
            <person name="Ashton N."/>
            <person name="Barbazuk W.B."/>
            <person name="Barker E."/>
            <person name="Bennetzen J."/>
            <person name="Bezanilla M."/>
            <person name="Blankenship R."/>
            <person name="Cho S.H."/>
            <person name="Dutcher S."/>
            <person name="Estelle M."/>
            <person name="Fawcett J.A."/>
            <person name="Gundlach H."/>
            <person name="Hanada K."/>
            <person name="Heyl A."/>
            <person name="Hicks K.A."/>
            <person name="Hugh J."/>
            <person name="Lohr M."/>
            <person name="Mayer K."/>
            <person name="Melkozernov A."/>
            <person name="Murata T."/>
            <person name="Nelson D."/>
            <person name="Pils B."/>
            <person name="Prigge M."/>
            <person name="Reiss B."/>
            <person name="Renner T."/>
            <person name="Rombauts S."/>
            <person name="Rushton P."/>
            <person name="Sanderfoot A."/>
            <person name="Schween G."/>
            <person name="Shiu S.-H."/>
            <person name="Stueber K."/>
            <person name="Theodoulou F.L."/>
            <person name="Tu H."/>
            <person name="Van de Peer Y."/>
            <person name="Verrier P.J."/>
            <person name="Waters E."/>
            <person name="Wood A."/>
            <person name="Yang L."/>
            <person name="Cove D."/>
            <person name="Cuming A."/>
            <person name="Hasebe M."/>
            <person name="Lucas S."/>
            <person name="Mishler D.B."/>
            <person name="Reski R."/>
            <person name="Grigoriev I."/>
            <person name="Quatrano R.S."/>
            <person name="Boore J.L."/>
        </authorList>
    </citation>
    <scope>NUCLEOTIDE SEQUENCE [LARGE SCALE GENOMIC DNA]</scope>
    <source>
        <strain evidence="4 5">cv. Gransden 2004</strain>
    </source>
</reference>
<accession>A9U0U8</accession>
<sequence length="142" mass="15329">MAEWQEKVQSMIIGFVFAFMVMKLVSMISSFRAANLRVTRGSNEEGTLGPVVELGDEQSVPLVGTDEEVELDGGEEKEDRASVPSSSSSESESENDAAPASKPREIDNTDEVGDSKGESKDEGVESQNHEEVEEIFTPGAQS</sequence>
<protein>
    <submittedName>
        <fullName evidence="3 4">Uncharacterized protein</fullName>
    </submittedName>
</protein>
<keyword evidence="2" id="KW-0472">Membrane</keyword>
<evidence type="ECO:0000313" key="5">
    <source>
        <dbReference type="Proteomes" id="UP000006727"/>
    </source>
</evidence>
<feature type="compositionally biased region" description="Acidic residues" evidence="1">
    <location>
        <begin position="65"/>
        <end position="76"/>
    </location>
</feature>
<feature type="compositionally biased region" description="Basic and acidic residues" evidence="1">
    <location>
        <begin position="102"/>
        <end position="130"/>
    </location>
</feature>
<dbReference type="Proteomes" id="UP000006727">
    <property type="component" value="Chromosome 7"/>
</dbReference>
<evidence type="ECO:0000313" key="3">
    <source>
        <dbReference type="EMBL" id="PNR51607.1"/>
    </source>
</evidence>
<dbReference type="PaxDb" id="3218-PP1S407_22V6.1"/>
<dbReference type="EnsemblPlants" id="Pp3c7_24160V3.2">
    <property type="protein sequence ID" value="PAC:32925033.CDS.1"/>
    <property type="gene ID" value="Pp3c7_24160"/>
</dbReference>
<dbReference type="HOGENOM" id="CLU_1819155_0_0_1"/>
<organism evidence="3">
    <name type="scientific">Physcomitrium patens</name>
    <name type="common">Spreading-leaved earth moss</name>
    <name type="synonym">Physcomitrella patens</name>
    <dbReference type="NCBI Taxonomy" id="3218"/>
    <lineage>
        <taxon>Eukaryota</taxon>
        <taxon>Viridiplantae</taxon>
        <taxon>Streptophyta</taxon>
        <taxon>Embryophyta</taxon>
        <taxon>Bryophyta</taxon>
        <taxon>Bryophytina</taxon>
        <taxon>Bryopsida</taxon>
        <taxon>Funariidae</taxon>
        <taxon>Funariales</taxon>
        <taxon>Funariaceae</taxon>
        <taxon>Physcomitrium</taxon>
    </lineage>
</organism>
<name>A9U0U8_PHYPA</name>
<dbReference type="GeneID" id="112284718"/>
<dbReference type="Gramene" id="Pp3c7_24160V3.1">
    <property type="protein sequence ID" value="PAC:32925032.CDS.1"/>
    <property type="gene ID" value="Pp3c7_24160"/>
</dbReference>
<evidence type="ECO:0000256" key="2">
    <source>
        <dbReference type="SAM" id="Phobius"/>
    </source>
</evidence>
<evidence type="ECO:0000256" key="1">
    <source>
        <dbReference type="SAM" id="MobiDB-lite"/>
    </source>
</evidence>
<dbReference type="EMBL" id="ABEU02000007">
    <property type="protein sequence ID" value="PNR51607.1"/>
    <property type="molecule type" value="Genomic_DNA"/>
</dbReference>
<gene>
    <name evidence="4" type="primary">LOC112284718</name>
    <name evidence="3" type="ORF">PHYPA_010794</name>
</gene>
<dbReference type="OrthoDB" id="10572022at2759"/>
<reference evidence="3 5" key="2">
    <citation type="journal article" date="2018" name="Plant J.">
        <title>The Physcomitrella patens chromosome-scale assembly reveals moss genome structure and evolution.</title>
        <authorList>
            <person name="Lang D."/>
            <person name="Ullrich K.K."/>
            <person name="Murat F."/>
            <person name="Fuchs J."/>
            <person name="Jenkins J."/>
            <person name="Haas F.B."/>
            <person name="Piednoel M."/>
            <person name="Gundlach H."/>
            <person name="Van Bel M."/>
            <person name="Meyberg R."/>
            <person name="Vives C."/>
            <person name="Morata J."/>
            <person name="Symeonidi A."/>
            <person name="Hiss M."/>
            <person name="Muchero W."/>
            <person name="Kamisugi Y."/>
            <person name="Saleh O."/>
            <person name="Blanc G."/>
            <person name="Decker E.L."/>
            <person name="van Gessel N."/>
            <person name="Grimwood J."/>
            <person name="Hayes R.D."/>
            <person name="Graham S.W."/>
            <person name="Gunter L.E."/>
            <person name="McDaniel S.F."/>
            <person name="Hoernstein S.N.W."/>
            <person name="Larsson A."/>
            <person name="Li F.W."/>
            <person name="Perroud P.F."/>
            <person name="Phillips J."/>
            <person name="Ranjan P."/>
            <person name="Rokshar D.S."/>
            <person name="Rothfels C.J."/>
            <person name="Schneider L."/>
            <person name="Shu S."/>
            <person name="Stevenson D.W."/>
            <person name="Thummler F."/>
            <person name="Tillich M."/>
            <person name="Villarreal Aguilar J.C."/>
            <person name="Widiez T."/>
            <person name="Wong G.K."/>
            <person name="Wymore A."/>
            <person name="Zhang Y."/>
            <person name="Zimmer A.D."/>
            <person name="Quatrano R.S."/>
            <person name="Mayer K.F.X."/>
            <person name="Goodstein D."/>
            <person name="Casacuberta J.M."/>
            <person name="Vandepoele K."/>
            <person name="Reski R."/>
            <person name="Cuming A.C."/>
            <person name="Tuskan G.A."/>
            <person name="Maumus F."/>
            <person name="Salse J."/>
            <person name="Schmutz J."/>
            <person name="Rensing S.A."/>
        </authorList>
    </citation>
    <scope>NUCLEOTIDE SEQUENCE [LARGE SCALE GENOMIC DNA]</scope>
    <source>
        <strain evidence="4 5">cv. Gransden 2004</strain>
    </source>
</reference>
<evidence type="ECO:0000313" key="4">
    <source>
        <dbReference type="EnsemblPlants" id="PAC:32925032.CDS.1"/>
    </source>
</evidence>
<dbReference type="AlphaFoldDB" id="A9U0U8"/>
<reference evidence="4" key="3">
    <citation type="submission" date="2020-12" db="UniProtKB">
        <authorList>
            <consortium name="EnsemblPlants"/>
        </authorList>
    </citation>
    <scope>IDENTIFICATION</scope>
</reference>
<dbReference type="EnsemblPlants" id="Pp3c7_24160V3.1">
    <property type="protein sequence ID" value="PAC:32925032.CDS.1"/>
    <property type="gene ID" value="Pp3c7_24160"/>
</dbReference>
<keyword evidence="2" id="KW-0812">Transmembrane</keyword>
<keyword evidence="5" id="KW-1185">Reference proteome</keyword>
<keyword evidence="2" id="KW-1133">Transmembrane helix</keyword>
<proteinExistence type="predicted"/>
<dbReference type="RefSeq" id="XP_024380604.1">
    <property type="nucleotide sequence ID" value="XM_024524836.2"/>
</dbReference>
<dbReference type="KEGG" id="ppp:112284718"/>